<protein>
    <recommendedName>
        <fullName evidence="3">histidine kinase</fullName>
        <ecNumber evidence="3">2.7.13.3</ecNumber>
    </recommendedName>
</protein>
<dbReference type="InterPro" id="IPR036097">
    <property type="entry name" value="HisK_dim/P_sf"/>
</dbReference>
<evidence type="ECO:0000313" key="7">
    <source>
        <dbReference type="Proteomes" id="UP000727506"/>
    </source>
</evidence>
<keyword evidence="6" id="KW-0808">Transferase</keyword>
<keyword evidence="4" id="KW-0472">Membrane</keyword>
<evidence type="ECO:0000313" key="6">
    <source>
        <dbReference type="EMBL" id="MBS6941198.1"/>
    </source>
</evidence>
<dbReference type="CDD" id="cd00082">
    <property type="entry name" value="HisKA"/>
    <property type="match status" value="1"/>
</dbReference>
<proteinExistence type="predicted"/>
<dbReference type="AlphaFoldDB" id="A0A943UYT1"/>
<keyword evidence="6" id="KW-0418">Kinase</keyword>
<dbReference type="EMBL" id="JAGZSV010000132">
    <property type="protein sequence ID" value="MBS6941198.1"/>
    <property type="molecule type" value="Genomic_DNA"/>
</dbReference>
<dbReference type="SUPFAM" id="SSF47384">
    <property type="entry name" value="Homodimeric domain of signal transducing histidine kinase"/>
    <property type="match status" value="1"/>
</dbReference>
<dbReference type="Gene3D" id="1.10.287.130">
    <property type="match status" value="1"/>
</dbReference>
<keyword evidence="4" id="KW-1133">Transmembrane helix</keyword>
<evidence type="ECO:0000256" key="3">
    <source>
        <dbReference type="ARBA" id="ARBA00012438"/>
    </source>
</evidence>
<dbReference type="GO" id="GO:0005886">
    <property type="term" value="C:plasma membrane"/>
    <property type="evidence" value="ECO:0007669"/>
    <property type="project" value="UniProtKB-SubCell"/>
</dbReference>
<dbReference type="GO" id="GO:0000155">
    <property type="term" value="F:phosphorelay sensor kinase activity"/>
    <property type="evidence" value="ECO:0007669"/>
    <property type="project" value="InterPro"/>
</dbReference>
<comment type="subcellular location">
    <subcellularLocation>
        <location evidence="2">Cell membrane</location>
    </subcellularLocation>
</comment>
<feature type="domain" description="Signal transduction histidine kinase dimerisation/phosphoacceptor" evidence="5">
    <location>
        <begin position="62"/>
        <end position="93"/>
    </location>
</feature>
<comment type="catalytic activity">
    <reaction evidence="1">
        <text>ATP + protein L-histidine = ADP + protein N-phospho-L-histidine.</text>
        <dbReference type="EC" id="2.7.13.3"/>
    </reaction>
</comment>
<organism evidence="6 7">
    <name type="scientific">Slackia piriformis</name>
    <dbReference type="NCBI Taxonomy" id="626934"/>
    <lineage>
        <taxon>Bacteria</taxon>
        <taxon>Bacillati</taxon>
        <taxon>Actinomycetota</taxon>
        <taxon>Coriobacteriia</taxon>
        <taxon>Eggerthellales</taxon>
        <taxon>Eggerthellaceae</taxon>
        <taxon>Slackia</taxon>
    </lineage>
</organism>
<feature type="transmembrane region" description="Helical" evidence="4">
    <location>
        <begin position="25"/>
        <end position="47"/>
    </location>
</feature>
<evidence type="ECO:0000256" key="2">
    <source>
        <dbReference type="ARBA" id="ARBA00004236"/>
    </source>
</evidence>
<reference evidence="6" key="1">
    <citation type="submission" date="2021-02" db="EMBL/GenBank/DDBJ databases">
        <title>Infant gut strain persistence is associated with maternal origin, phylogeny, and functional potential including surface adhesion and iron acquisition.</title>
        <authorList>
            <person name="Lou Y.C."/>
        </authorList>
    </citation>
    <scope>NUCLEOTIDE SEQUENCE</scope>
    <source>
        <strain evidence="6">L2_039_000G1_dasL2_039_000G1_concoct_11</strain>
    </source>
</reference>
<evidence type="ECO:0000256" key="1">
    <source>
        <dbReference type="ARBA" id="ARBA00000085"/>
    </source>
</evidence>
<dbReference type="Pfam" id="PF00512">
    <property type="entry name" value="HisKA"/>
    <property type="match status" value="1"/>
</dbReference>
<feature type="non-terminal residue" evidence="6">
    <location>
        <position position="100"/>
    </location>
</feature>
<dbReference type="EC" id="2.7.13.3" evidence="3"/>
<evidence type="ECO:0000256" key="4">
    <source>
        <dbReference type="SAM" id="Phobius"/>
    </source>
</evidence>
<comment type="caution">
    <text evidence="6">The sequence shown here is derived from an EMBL/GenBank/DDBJ whole genome shotgun (WGS) entry which is preliminary data.</text>
</comment>
<keyword evidence="4" id="KW-0812">Transmembrane</keyword>
<dbReference type="Proteomes" id="UP000727506">
    <property type="component" value="Unassembled WGS sequence"/>
</dbReference>
<accession>A0A943UYT1</accession>
<sequence length="100" mass="11148">MKRTGAEGMYFAFVDAAVFDTWKPIALRIALAGLGILAALLVVNIFFARWALRPVEQAWNTQRQFVADASHELKTPLTVILANASILARHPEKTVEEQLQ</sequence>
<dbReference type="InterPro" id="IPR003661">
    <property type="entry name" value="HisK_dim/P_dom"/>
</dbReference>
<evidence type="ECO:0000259" key="5">
    <source>
        <dbReference type="Pfam" id="PF00512"/>
    </source>
</evidence>
<gene>
    <name evidence="6" type="ORF">KH142_06960</name>
</gene>
<name>A0A943UYT1_9ACTN</name>